<dbReference type="Proteomes" id="UP001194580">
    <property type="component" value="Unassembled WGS sequence"/>
</dbReference>
<comment type="similarity">
    <text evidence="1">Belongs to the protease inhibitor I9 family.</text>
</comment>
<feature type="domain" description="Inhibitor I9" evidence="2">
    <location>
        <begin position="41"/>
        <end position="107"/>
    </location>
</feature>
<dbReference type="PANTHER" id="PTHR28288">
    <property type="entry name" value="PROTEASE B INHIBITOR 2"/>
    <property type="match status" value="1"/>
</dbReference>
<comment type="caution">
    <text evidence="3">The sequence shown here is derived from an EMBL/GenBank/DDBJ whole genome shotgun (WGS) entry which is preliminary data.</text>
</comment>
<dbReference type="InterPro" id="IPR037045">
    <property type="entry name" value="S8pro/Inhibitor_I9_sf"/>
</dbReference>
<proteinExistence type="inferred from homology"/>
<name>A0AAD4H4K8_9FUNG</name>
<dbReference type="PANTHER" id="PTHR28288:SF2">
    <property type="entry name" value="PROTEASE B INHIBITOR 2"/>
    <property type="match status" value="1"/>
</dbReference>
<reference evidence="3" key="1">
    <citation type="journal article" date="2020" name="Fungal Divers.">
        <title>Resolving the Mortierellaceae phylogeny through synthesis of multi-gene phylogenetics and phylogenomics.</title>
        <authorList>
            <person name="Vandepol N."/>
            <person name="Liber J."/>
            <person name="Desiro A."/>
            <person name="Na H."/>
            <person name="Kennedy M."/>
            <person name="Barry K."/>
            <person name="Grigoriev I.V."/>
            <person name="Miller A.N."/>
            <person name="O'Donnell K."/>
            <person name="Stajich J.E."/>
            <person name="Bonito G."/>
        </authorList>
    </citation>
    <scope>NUCLEOTIDE SEQUENCE</scope>
    <source>
        <strain evidence="3">NRRL 28262</strain>
    </source>
</reference>
<gene>
    <name evidence="3" type="ORF">BGZ95_000217</name>
</gene>
<dbReference type="InterPro" id="IPR010259">
    <property type="entry name" value="S8pro/Inhibitor_I9"/>
</dbReference>
<evidence type="ECO:0000256" key="1">
    <source>
        <dbReference type="ARBA" id="ARBA00038069"/>
    </source>
</evidence>
<dbReference type="SUPFAM" id="SSF54897">
    <property type="entry name" value="Protease propeptides/inhibitors"/>
    <property type="match status" value="1"/>
</dbReference>
<evidence type="ECO:0000313" key="4">
    <source>
        <dbReference type="Proteomes" id="UP001194580"/>
    </source>
</evidence>
<organism evidence="3 4">
    <name type="scientific">Linnemannia exigua</name>
    <dbReference type="NCBI Taxonomy" id="604196"/>
    <lineage>
        <taxon>Eukaryota</taxon>
        <taxon>Fungi</taxon>
        <taxon>Fungi incertae sedis</taxon>
        <taxon>Mucoromycota</taxon>
        <taxon>Mortierellomycotina</taxon>
        <taxon>Mortierellomycetes</taxon>
        <taxon>Mortierellales</taxon>
        <taxon>Mortierellaceae</taxon>
        <taxon>Linnemannia</taxon>
    </lineage>
</organism>
<evidence type="ECO:0000313" key="3">
    <source>
        <dbReference type="EMBL" id="KAG0271912.1"/>
    </source>
</evidence>
<dbReference type="Pfam" id="PF05922">
    <property type="entry name" value="Inhibitor_I9"/>
    <property type="match status" value="1"/>
</dbReference>
<dbReference type="GO" id="GO:0042144">
    <property type="term" value="P:vacuole fusion, non-autophagic"/>
    <property type="evidence" value="ECO:0007669"/>
    <property type="project" value="TreeGrafter"/>
</dbReference>
<keyword evidence="4" id="KW-1185">Reference proteome</keyword>
<dbReference type="AlphaFoldDB" id="A0AAD4H4K8"/>
<accession>A0AAD4H4K8</accession>
<dbReference type="EMBL" id="JAAAIL010001032">
    <property type="protein sequence ID" value="KAG0271912.1"/>
    <property type="molecule type" value="Genomic_DNA"/>
</dbReference>
<protein>
    <recommendedName>
        <fullName evidence="2">Inhibitor I9 domain-containing protein</fullName>
    </recommendedName>
</protein>
<dbReference type="Gene3D" id="3.30.70.80">
    <property type="entry name" value="Peptidase S8 propeptide/proteinase inhibitor I9"/>
    <property type="match status" value="1"/>
</dbReference>
<sequence>MNGLTPLSPLLFPLRHQPCSPPIASLALPKANHADKAHNKVIVVFKDGTDQKDITKAENDVIAQGGEITQRYTSALLGFAASLPDNSVQALNIHPRVNYIEADGPVSAYTKNLIGA</sequence>
<evidence type="ECO:0000259" key="2">
    <source>
        <dbReference type="Pfam" id="PF05922"/>
    </source>
</evidence>
<dbReference type="GO" id="GO:0004866">
    <property type="term" value="F:endopeptidase inhibitor activity"/>
    <property type="evidence" value="ECO:0007669"/>
    <property type="project" value="TreeGrafter"/>
</dbReference>
<dbReference type="InterPro" id="IPR052471">
    <property type="entry name" value="PBI_I9"/>
</dbReference>